<keyword evidence="3" id="KW-1185">Reference proteome</keyword>
<dbReference type="Gene3D" id="3.40.50.300">
    <property type="entry name" value="P-loop containing nucleotide triphosphate hydrolases"/>
    <property type="match status" value="1"/>
</dbReference>
<name>A0A6N7QL94_9GAMM</name>
<organism evidence="2 3">
    <name type="scientific">Spiribacter salilacus</name>
    <dbReference type="NCBI Taxonomy" id="2664894"/>
    <lineage>
        <taxon>Bacteria</taxon>
        <taxon>Pseudomonadati</taxon>
        <taxon>Pseudomonadota</taxon>
        <taxon>Gammaproteobacteria</taxon>
        <taxon>Chromatiales</taxon>
        <taxon>Ectothiorhodospiraceae</taxon>
        <taxon>Spiribacter</taxon>
    </lineage>
</organism>
<proteinExistence type="predicted"/>
<comment type="caution">
    <text evidence="2">The sequence shown here is derived from an EMBL/GenBank/DDBJ whole genome shotgun (WGS) entry which is preliminary data.</text>
</comment>
<dbReference type="InterPro" id="IPR025669">
    <property type="entry name" value="AAA_dom"/>
</dbReference>
<sequence length="255" mass="28450">MIRVVFNQKGGVGKSTITCNLAAISANQGLKTLVIDLDAQCNASHYLRSEPISDSDQTVAGYFEDTLSFRIYPRELSSFIHPTPLENLDLMPAHEALDTLHGRLESRYKIYKLRDALSALEGYDRIYIDTPPALNFYTRSALIAADRCLIPFDCDAFARQAIDELMANVRELQADHNQGLSVEGVIVNQFQSRARLPAALIEELHAAGHRVLEPFLSASVKVRESHQAGKPLITLAPKHKLTEEYKRLHANLEAL</sequence>
<accession>A0A6N7QL94</accession>
<dbReference type="Pfam" id="PF13614">
    <property type="entry name" value="AAA_31"/>
    <property type="match status" value="1"/>
</dbReference>
<dbReference type="InterPro" id="IPR050678">
    <property type="entry name" value="DNA_Partitioning_ATPase"/>
</dbReference>
<evidence type="ECO:0000313" key="2">
    <source>
        <dbReference type="EMBL" id="MRH77246.1"/>
    </source>
</evidence>
<evidence type="ECO:0000313" key="3">
    <source>
        <dbReference type="Proteomes" id="UP000433788"/>
    </source>
</evidence>
<dbReference type="Proteomes" id="UP000433788">
    <property type="component" value="Unassembled WGS sequence"/>
</dbReference>
<protein>
    <submittedName>
        <fullName evidence="2">AAA family ATPase</fullName>
    </submittedName>
</protein>
<dbReference type="SUPFAM" id="SSF52540">
    <property type="entry name" value="P-loop containing nucleoside triphosphate hydrolases"/>
    <property type="match status" value="1"/>
</dbReference>
<dbReference type="PANTHER" id="PTHR13696">
    <property type="entry name" value="P-LOOP CONTAINING NUCLEOSIDE TRIPHOSPHATE HYDROLASE"/>
    <property type="match status" value="1"/>
</dbReference>
<evidence type="ECO:0000259" key="1">
    <source>
        <dbReference type="Pfam" id="PF13614"/>
    </source>
</evidence>
<gene>
    <name evidence="2" type="ORF">GH984_00770</name>
</gene>
<dbReference type="RefSeq" id="WP_153718316.1">
    <property type="nucleotide sequence ID" value="NZ_WJPP01000001.1"/>
</dbReference>
<dbReference type="EMBL" id="WJPP01000001">
    <property type="protein sequence ID" value="MRH77246.1"/>
    <property type="molecule type" value="Genomic_DNA"/>
</dbReference>
<feature type="domain" description="AAA" evidence="1">
    <location>
        <begin position="4"/>
        <end position="181"/>
    </location>
</feature>
<reference evidence="2 3" key="1">
    <citation type="submission" date="2019-11" db="EMBL/GenBank/DDBJ databases">
        <authorList>
            <person name="Zhang X.Y."/>
        </authorList>
    </citation>
    <scope>NUCLEOTIDE SEQUENCE [LARGE SCALE GENOMIC DNA]</scope>
    <source>
        <strain evidence="2 3">C176</strain>
    </source>
</reference>
<dbReference type="AlphaFoldDB" id="A0A6N7QL94"/>
<dbReference type="CDD" id="cd02042">
    <property type="entry name" value="ParAB_family"/>
    <property type="match status" value="1"/>
</dbReference>
<dbReference type="PANTHER" id="PTHR13696:SF52">
    <property type="entry name" value="PARA FAMILY PROTEIN CT_582"/>
    <property type="match status" value="1"/>
</dbReference>
<dbReference type="InterPro" id="IPR027417">
    <property type="entry name" value="P-loop_NTPase"/>
</dbReference>